<evidence type="ECO:0000256" key="3">
    <source>
        <dbReference type="ARBA" id="ARBA00022989"/>
    </source>
</evidence>
<keyword evidence="8" id="KW-1185">Reference proteome</keyword>
<dbReference type="EMBL" id="LS483343">
    <property type="protein sequence ID" value="SQF40873.1"/>
    <property type="molecule type" value="Genomic_DNA"/>
</dbReference>
<keyword evidence="4 5" id="KW-0472">Membrane</keyword>
<comment type="subcellular location">
    <subcellularLocation>
        <location evidence="1">Membrane</location>
        <topology evidence="1">Multi-pass membrane protein</topology>
    </subcellularLocation>
</comment>
<feature type="transmembrane region" description="Helical" evidence="5">
    <location>
        <begin position="78"/>
        <end position="107"/>
    </location>
</feature>
<dbReference type="KEGG" id="sfer:NCTC12278_01452"/>
<dbReference type="SUPFAM" id="SSF161111">
    <property type="entry name" value="Cation efflux protein transmembrane domain-like"/>
    <property type="match status" value="1"/>
</dbReference>
<feature type="transmembrane region" description="Helical" evidence="5">
    <location>
        <begin position="37"/>
        <end position="57"/>
    </location>
</feature>
<evidence type="ECO:0000256" key="1">
    <source>
        <dbReference type="ARBA" id="ARBA00004141"/>
    </source>
</evidence>
<dbReference type="AlphaFoldDB" id="A0A2X3WAG9"/>
<feature type="transmembrane region" description="Helical" evidence="5">
    <location>
        <begin position="12"/>
        <end position="31"/>
    </location>
</feature>
<dbReference type="GO" id="GO:0008324">
    <property type="term" value="F:monoatomic cation transmembrane transporter activity"/>
    <property type="evidence" value="ECO:0007669"/>
    <property type="project" value="InterPro"/>
</dbReference>
<reference evidence="7 8" key="1">
    <citation type="submission" date="2018-06" db="EMBL/GenBank/DDBJ databases">
        <authorList>
            <consortium name="Pathogen Informatics"/>
            <person name="Doyle S."/>
        </authorList>
    </citation>
    <scope>NUCLEOTIDE SEQUENCE [LARGE SCALE GENOMIC DNA]</scope>
    <source>
        <strain evidence="7 8">NCTC12278</strain>
    </source>
</reference>
<evidence type="ECO:0000256" key="4">
    <source>
        <dbReference type="ARBA" id="ARBA00023136"/>
    </source>
</evidence>
<protein>
    <submittedName>
        <fullName evidence="7">Cation efflux family protein</fullName>
    </submittedName>
</protein>
<dbReference type="RefSeq" id="WP_018030296.1">
    <property type="nucleotide sequence ID" value="NZ_CAMCCF010000005.1"/>
</dbReference>
<evidence type="ECO:0000313" key="7">
    <source>
        <dbReference type="EMBL" id="SQF40873.1"/>
    </source>
</evidence>
<dbReference type="Gene3D" id="1.20.1510.10">
    <property type="entry name" value="Cation efflux protein transmembrane domain"/>
    <property type="match status" value="1"/>
</dbReference>
<feature type="transmembrane region" description="Helical" evidence="5">
    <location>
        <begin position="186"/>
        <end position="204"/>
    </location>
</feature>
<gene>
    <name evidence="7" type="ORF">NCTC12278_01452</name>
</gene>
<feature type="transmembrane region" description="Helical" evidence="5">
    <location>
        <begin position="159"/>
        <end position="180"/>
    </location>
</feature>
<proteinExistence type="predicted"/>
<keyword evidence="2 5" id="KW-0812">Transmembrane</keyword>
<dbReference type="OrthoDB" id="9810598at2"/>
<feature type="domain" description="Cation efflux protein transmembrane" evidence="6">
    <location>
        <begin position="11"/>
        <end position="218"/>
    </location>
</feature>
<evidence type="ECO:0000256" key="5">
    <source>
        <dbReference type="SAM" id="Phobius"/>
    </source>
</evidence>
<dbReference type="Pfam" id="PF01545">
    <property type="entry name" value="Cation_efflux"/>
    <property type="match status" value="1"/>
</dbReference>
<dbReference type="InterPro" id="IPR058533">
    <property type="entry name" value="Cation_efflux_TM"/>
</dbReference>
<evidence type="ECO:0000259" key="6">
    <source>
        <dbReference type="Pfam" id="PF01545"/>
    </source>
</evidence>
<dbReference type="Proteomes" id="UP000249495">
    <property type="component" value="Chromosome 1"/>
</dbReference>
<accession>A0A2X3WAG9</accession>
<dbReference type="InterPro" id="IPR027469">
    <property type="entry name" value="Cation_efflux_TMD_sf"/>
</dbReference>
<dbReference type="STRING" id="1123303.GCA_000372425_00969"/>
<feature type="transmembrane region" description="Helical" evidence="5">
    <location>
        <begin position="119"/>
        <end position="138"/>
    </location>
</feature>
<evidence type="ECO:0000313" key="8">
    <source>
        <dbReference type="Proteomes" id="UP000249495"/>
    </source>
</evidence>
<evidence type="ECO:0000256" key="2">
    <source>
        <dbReference type="ARBA" id="ARBA00022692"/>
    </source>
</evidence>
<keyword evidence="3 5" id="KW-1133">Transmembrane helix</keyword>
<name>A0A2X3WAG9_9STRE</name>
<organism evidence="7 8">
    <name type="scientific">Streptococcus ferus</name>
    <dbReference type="NCBI Taxonomy" id="1345"/>
    <lineage>
        <taxon>Bacteria</taxon>
        <taxon>Bacillati</taxon>
        <taxon>Bacillota</taxon>
        <taxon>Bacilli</taxon>
        <taxon>Lactobacillales</taxon>
        <taxon>Streptococcaceae</taxon>
        <taxon>Streptococcus</taxon>
    </lineage>
</organism>
<sequence length="300" mass="33972">MKQRQIERQSLIISIIVNAVTGLAGLAVYIVTDLNALLLDGVFSLIASLSALVGLFISRRSHWRTASFPQGLFFLEPLYAVIKSLAILFLLLITFLETSATAYAYFVNQIGHQIETGPVLPYTMTTGLICLLLGLYNSRQNDRINNMSTMLKSETKGNYIDAVISLGIGFAAFLLYFIAIEGPLGFLHYTGDFFITVILVLFSIKEPIAILISSFRELTYATTNDQDIRDMVYQILKPHLKHKKDDLDILIYKQGMQITVKIFILDLENTDLLTDLAQEKADLLNQLRKRYEHIRVEYTF</sequence>
<dbReference type="GO" id="GO:0016020">
    <property type="term" value="C:membrane"/>
    <property type="evidence" value="ECO:0007669"/>
    <property type="project" value="UniProtKB-SubCell"/>
</dbReference>